<evidence type="ECO:0000256" key="1">
    <source>
        <dbReference type="SAM" id="Phobius"/>
    </source>
</evidence>
<keyword evidence="1" id="KW-1133">Transmembrane helix</keyword>
<dbReference type="Proteomes" id="UP001500021">
    <property type="component" value="Unassembled WGS sequence"/>
</dbReference>
<keyword evidence="3" id="KW-1185">Reference proteome</keyword>
<keyword evidence="1" id="KW-0812">Transmembrane</keyword>
<gene>
    <name evidence="2" type="ORF">GCM10009111_27510</name>
</gene>
<reference evidence="3" key="1">
    <citation type="journal article" date="2019" name="Int. J. Syst. Evol. Microbiol.">
        <title>The Global Catalogue of Microorganisms (GCM) 10K type strain sequencing project: providing services to taxonomists for standard genome sequencing and annotation.</title>
        <authorList>
            <consortium name="The Broad Institute Genomics Platform"/>
            <consortium name="The Broad Institute Genome Sequencing Center for Infectious Disease"/>
            <person name="Wu L."/>
            <person name="Ma J."/>
        </authorList>
    </citation>
    <scope>NUCLEOTIDE SEQUENCE [LARGE SCALE GENOMIC DNA]</scope>
    <source>
        <strain evidence="3">JCM 15608</strain>
    </source>
</reference>
<feature type="transmembrane region" description="Helical" evidence="1">
    <location>
        <begin position="30"/>
        <end position="45"/>
    </location>
</feature>
<accession>A0ABP3WLY6</accession>
<evidence type="ECO:0000313" key="3">
    <source>
        <dbReference type="Proteomes" id="UP001500021"/>
    </source>
</evidence>
<comment type="caution">
    <text evidence="2">The sequence shown here is derived from an EMBL/GenBank/DDBJ whole genome shotgun (WGS) entry which is preliminary data.</text>
</comment>
<dbReference type="EMBL" id="BAAAFA010000009">
    <property type="protein sequence ID" value="GAA0821073.1"/>
    <property type="molecule type" value="Genomic_DNA"/>
</dbReference>
<dbReference type="RefSeq" id="WP_343818180.1">
    <property type="nucleotide sequence ID" value="NZ_BAAAFA010000009.1"/>
</dbReference>
<name>A0ABP3WLY6_9GAMM</name>
<keyword evidence="1" id="KW-0472">Membrane</keyword>
<proteinExistence type="predicted"/>
<sequence length="46" mass="4777">MVLIDVVLSVLGLAPPQGLADSMSQSKTLTLMVVIGLLLFAGFIGF</sequence>
<organism evidence="2 3">
    <name type="scientific">Colwellia asteriadis</name>
    <dbReference type="NCBI Taxonomy" id="517723"/>
    <lineage>
        <taxon>Bacteria</taxon>
        <taxon>Pseudomonadati</taxon>
        <taxon>Pseudomonadota</taxon>
        <taxon>Gammaproteobacteria</taxon>
        <taxon>Alteromonadales</taxon>
        <taxon>Colwelliaceae</taxon>
        <taxon>Colwellia</taxon>
    </lineage>
</organism>
<protein>
    <submittedName>
        <fullName evidence="2">Uncharacterized protein</fullName>
    </submittedName>
</protein>
<evidence type="ECO:0000313" key="2">
    <source>
        <dbReference type="EMBL" id="GAA0821073.1"/>
    </source>
</evidence>